<dbReference type="InterPro" id="IPR000014">
    <property type="entry name" value="PAS"/>
</dbReference>
<dbReference type="PANTHER" id="PTHR44757">
    <property type="entry name" value="DIGUANYLATE CYCLASE DGCP"/>
    <property type="match status" value="1"/>
</dbReference>
<dbReference type="InterPro" id="IPR000700">
    <property type="entry name" value="PAS-assoc_C"/>
</dbReference>
<keyword evidence="2" id="KW-1133">Transmembrane helix</keyword>
<accession>A0ABT8DZ99</accession>
<dbReference type="RefSeq" id="WP_290361230.1">
    <property type="nucleotide sequence ID" value="NZ_JAUHHC010000006.1"/>
</dbReference>
<evidence type="ECO:0000259" key="3">
    <source>
        <dbReference type="PROSITE" id="PS50112"/>
    </source>
</evidence>
<dbReference type="SMART" id="SM00267">
    <property type="entry name" value="GGDEF"/>
    <property type="match status" value="1"/>
</dbReference>
<dbReference type="SUPFAM" id="SSF141868">
    <property type="entry name" value="EAL domain-like"/>
    <property type="match status" value="1"/>
</dbReference>
<dbReference type="EMBL" id="JAUHHC010000006">
    <property type="protein sequence ID" value="MDN3922922.1"/>
    <property type="molecule type" value="Genomic_DNA"/>
</dbReference>
<feature type="transmembrane region" description="Helical" evidence="2">
    <location>
        <begin position="131"/>
        <end position="155"/>
    </location>
</feature>
<evidence type="ECO:0000313" key="7">
    <source>
        <dbReference type="EMBL" id="MDN3922922.1"/>
    </source>
</evidence>
<dbReference type="InterPro" id="IPR013767">
    <property type="entry name" value="PAS_fold"/>
</dbReference>
<dbReference type="Gene3D" id="3.30.450.20">
    <property type="entry name" value="PAS domain"/>
    <property type="match status" value="1"/>
</dbReference>
<protein>
    <submittedName>
        <fullName evidence="7">EAL domain-containing protein</fullName>
    </submittedName>
</protein>
<feature type="transmembrane region" description="Helical" evidence="2">
    <location>
        <begin position="224"/>
        <end position="246"/>
    </location>
</feature>
<dbReference type="Pfam" id="PF00989">
    <property type="entry name" value="PAS"/>
    <property type="match status" value="1"/>
</dbReference>
<feature type="domain" description="GGDEF" evidence="6">
    <location>
        <begin position="453"/>
        <end position="585"/>
    </location>
</feature>
<dbReference type="InterPro" id="IPR000160">
    <property type="entry name" value="GGDEF_dom"/>
</dbReference>
<reference evidence="7 8" key="1">
    <citation type="submission" date="2023-06" db="EMBL/GenBank/DDBJ databases">
        <title>Pelomonas sp. PFR6 16S ribosomal RNA gene Genome sequencing and assembly.</title>
        <authorList>
            <person name="Woo H."/>
        </authorList>
    </citation>
    <scope>NUCLEOTIDE SEQUENCE [LARGE SCALE GENOMIC DNA]</scope>
    <source>
        <strain evidence="7 8">PFR6</strain>
    </source>
</reference>
<comment type="caution">
    <text evidence="7">The sequence shown here is derived from an EMBL/GenBank/DDBJ whole genome shotgun (WGS) entry which is preliminary data.</text>
</comment>
<evidence type="ECO:0000259" key="5">
    <source>
        <dbReference type="PROSITE" id="PS50883"/>
    </source>
</evidence>
<dbReference type="SMART" id="SM00052">
    <property type="entry name" value="EAL"/>
    <property type="match status" value="1"/>
</dbReference>
<dbReference type="InterPro" id="IPR052155">
    <property type="entry name" value="Biofilm_reg_signaling"/>
</dbReference>
<keyword evidence="2" id="KW-0472">Membrane</keyword>
<dbReference type="CDD" id="cd01948">
    <property type="entry name" value="EAL"/>
    <property type="match status" value="1"/>
</dbReference>
<dbReference type="PROSITE" id="PS50883">
    <property type="entry name" value="EAL"/>
    <property type="match status" value="1"/>
</dbReference>
<dbReference type="InterPro" id="IPR043128">
    <property type="entry name" value="Rev_trsase/Diguanyl_cyclase"/>
</dbReference>
<feature type="domain" description="EAL" evidence="5">
    <location>
        <begin position="594"/>
        <end position="848"/>
    </location>
</feature>
<evidence type="ECO:0000256" key="1">
    <source>
        <dbReference type="SAM" id="MobiDB-lite"/>
    </source>
</evidence>
<dbReference type="PROSITE" id="PS50113">
    <property type="entry name" value="PAC"/>
    <property type="match status" value="1"/>
</dbReference>
<sequence length="867" mass="93046">MLNLPVQEPTSARRTERSNGPRPAVYSEPSSEARTSGLALLTVATAALLAFAQSLPLSELRPPLLASLHVLVKMVGAAIALAISLLTWNTRRAQPLNFVIAGFGFFAVAVLAAMQLVMAPGMPGLAAAHDANAATVMLLSTDGAAIAALLAAALGPAHPGSPRALRAGIAVTGIWIAASIALARAALQWGPGTEQAAAYAELALAATALVAAGLLFLRHLRGAAAFALLAMAALLLAIGVAGGSGMPPLQHAGGIFSDGYKVLAGLLVYLALFRKGVLLPWHQLVESGRAVEVDRRRYKQLFESAPDGLLLVDGSGRILHANPAAAAMFGWASGELTGQRVEVLLPAALRHEHERARTRFDVSPQARQMGRGGSLTAARRDGGSFPVEIALVPQEFGDGHSTLCIVRDVTERRQLEETLMRQALHDALTELPNRRHFRDSVTKALAHAERHGGTLALVFIDLDNFKQVNDSFGHSEGDALLCQVARRLAQTLRGGDLLARMGGDEFAVLLVGAQQADAAAVAGKVLRVLEPDFAHGGQAFKVGASIGITMYPTDGRSVEELLSNADLAMYRAKHRGRNTWCFFEQRMTERLRERSSLQRELAHATKRGQFELAFQPRVHASDGALSGYEALLRWRHPLHGNVPPDVFISLAEESGLIVSIGEWVLREACAQAARWRAAGAADLTMAVNVSPHQLRHAGFAACVQQVLLETGWPARQLELEITETALMEDPREVAVLLHRINALGVRFAIDDFGTGYSSLAYLKTFPLHRLKVDRSFVQGLQVEGSDRVIAASIIALAHALGLEVTAEGVETADQRDFLREQRCDELQGYLFSAPISAAQCEAWLTQKGIPCRQSLTPHCLQATYVCE</sequence>
<dbReference type="Gene3D" id="3.20.20.450">
    <property type="entry name" value="EAL domain"/>
    <property type="match status" value="1"/>
</dbReference>
<feature type="transmembrane region" description="Helical" evidence="2">
    <location>
        <begin position="98"/>
        <end position="119"/>
    </location>
</feature>
<dbReference type="InterPro" id="IPR035965">
    <property type="entry name" value="PAS-like_dom_sf"/>
</dbReference>
<feature type="transmembrane region" description="Helical" evidence="2">
    <location>
        <begin position="64"/>
        <end position="86"/>
    </location>
</feature>
<evidence type="ECO:0000256" key="2">
    <source>
        <dbReference type="SAM" id="Phobius"/>
    </source>
</evidence>
<evidence type="ECO:0000313" key="8">
    <source>
        <dbReference type="Proteomes" id="UP001228044"/>
    </source>
</evidence>
<dbReference type="PANTHER" id="PTHR44757:SF2">
    <property type="entry name" value="BIOFILM ARCHITECTURE MAINTENANCE PROTEIN MBAA"/>
    <property type="match status" value="1"/>
</dbReference>
<dbReference type="PROSITE" id="PS50112">
    <property type="entry name" value="PAS"/>
    <property type="match status" value="1"/>
</dbReference>
<evidence type="ECO:0000259" key="4">
    <source>
        <dbReference type="PROSITE" id="PS50113"/>
    </source>
</evidence>
<feature type="domain" description="PAC" evidence="4">
    <location>
        <begin position="371"/>
        <end position="421"/>
    </location>
</feature>
<feature type="transmembrane region" description="Helical" evidence="2">
    <location>
        <begin position="167"/>
        <end position="190"/>
    </location>
</feature>
<dbReference type="NCBIfam" id="TIGR00229">
    <property type="entry name" value="sensory_box"/>
    <property type="match status" value="1"/>
</dbReference>
<dbReference type="SUPFAM" id="SSF55073">
    <property type="entry name" value="Nucleotide cyclase"/>
    <property type="match status" value="1"/>
</dbReference>
<dbReference type="Gene3D" id="3.30.70.270">
    <property type="match status" value="1"/>
</dbReference>
<dbReference type="NCBIfam" id="TIGR00254">
    <property type="entry name" value="GGDEF"/>
    <property type="match status" value="1"/>
</dbReference>
<keyword evidence="8" id="KW-1185">Reference proteome</keyword>
<gene>
    <name evidence="7" type="ORF">QWJ38_21735</name>
</gene>
<dbReference type="CDD" id="cd01949">
    <property type="entry name" value="GGDEF"/>
    <property type="match status" value="1"/>
</dbReference>
<evidence type="ECO:0000259" key="6">
    <source>
        <dbReference type="PROSITE" id="PS50887"/>
    </source>
</evidence>
<feature type="transmembrane region" description="Helical" evidence="2">
    <location>
        <begin position="38"/>
        <end position="58"/>
    </location>
</feature>
<organism evidence="7 8">
    <name type="scientific">Roseateles violae</name>
    <dbReference type="NCBI Taxonomy" id="3058042"/>
    <lineage>
        <taxon>Bacteria</taxon>
        <taxon>Pseudomonadati</taxon>
        <taxon>Pseudomonadota</taxon>
        <taxon>Betaproteobacteria</taxon>
        <taxon>Burkholderiales</taxon>
        <taxon>Sphaerotilaceae</taxon>
        <taxon>Roseateles</taxon>
    </lineage>
</organism>
<keyword evidence="2" id="KW-0812">Transmembrane</keyword>
<dbReference type="InterPro" id="IPR029787">
    <property type="entry name" value="Nucleotide_cyclase"/>
</dbReference>
<dbReference type="Proteomes" id="UP001228044">
    <property type="component" value="Unassembled WGS sequence"/>
</dbReference>
<dbReference type="InterPro" id="IPR035919">
    <property type="entry name" value="EAL_sf"/>
</dbReference>
<dbReference type="Pfam" id="PF00990">
    <property type="entry name" value="GGDEF"/>
    <property type="match status" value="1"/>
</dbReference>
<feature type="transmembrane region" description="Helical" evidence="2">
    <location>
        <begin position="196"/>
        <end position="217"/>
    </location>
</feature>
<dbReference type="PROSITE" id="PS50887">
    <property type="entry name" value="GGDEF"/>
    <property type="match status" value="1"/>
</dbReference>
<dbReference type="Pfam" id="PF17159">
    <property type="entry name" value="MASE3"/>
    <property type="match status" value="1"/>
</dbReference>
<dbReference type="Pfam" id="PF00563">
    <property type="entry name" value="EAL"/>
    <property type="match status" value="1"/>
</dbReference>
<dbReference type="SMART" id="SM00091">
    <property type="entry name" value="PAS"/>
    <property type="match status" value="1"/>
</dbReference>
<dbReference type="SUPFAM" id="SSF55785">
    <property type="entry name" value="PYP-like sensor domain (PAS domain)"/>
    <property type="match status" value="1"/>
</dbReference>
<name>A0ABT8DZ99_9BURK</name>
<dbReference type="InterPro" id="IPR033425">
    <property type="entry name" value="MASE3"/>
</dbReference>
<feature type="domain" description="PAS" evidence="3">
    <location>
        <begin position="294"/>
        <end position="346"/>
    </location>
</feature>
<feature type="region of interest" description="Disordered" evidence="1">
    <location>
        <begin position="1"/>
        <end position="30"/>
    </location>
</feature>
<dbReference type="CDD" id="cd00130">
    <property type="entry name" value="PAS"/>
    <property type="match status" value="1"/>
</dbReference>
<proteinExistence type="predicted"/>
<dbReference type="InterPro" id="IPR001633">
    <property type="entry name" value="EAL_dom"/>
</dbReference>